<dbReference type="Proteomes" id="UP001597294">
    <property type="component" value="Unassembled WGS sequence"/>
</dbReference>
<dbReference type="Gene3D" id="3.40.630.30">
    <property type="match status" value="1"/>
</dbReference>
<organism evidence="2 3">
    <name type="scientific">Kiloniella antarctica</name>
    <dbReference type="NCBI Taxonomy" id="1550907"/>
    <lineage>
        <taxon>Bacteria</taxon>
        <taxon>Pseudomonadati</taxon>
        <taxon>Pseudomonadota</taxon>
        <taxon>Alphaproteobacteria</taxon>
        <taxon>Rhodospirillales</taxon>
        <taxon>Kiloniellaceae</taxon>
        <taxon>Kiloniella</taxon>
    </lineage>
</organism>
<dbReference type="SUPFAM" id="SSF55729">
    <property type="entry name" value="Acyl-CoA N-acyltransferases (Nat)"/>
    <property type="match status" value="1"/>
</dbReference>
<proteinExistence type="predicted"/>
<dbReference type="InterPro" id="IPR052564">
    <property type="entry name" value="N-acetyltrans/Recomb-assoc"/>
</dbReference>
<protein>
    <submittedName>
        <fullName evidence="2">GNAT family N-acetyltransferase</fullName>
        <ecNumber evidence="2">2.3.1.-</ecNumber>
    </submittedName>
</protein>
<dbReference type="InterPro" id="IPR016181">
    <property type="entry name" value="Acyl_CoA_acyltransferase"/>
</dbReference>
<feature type="domain" description="N-acetyltransferase" evidence="1">
    <location>
        <begin position="1"/>
        <end position="153"/>
    </location>
</feature>
<dbReference type="PROSITE" id="PS51186">
    <property type="entry name" value="GNAT"/>
    <property type="match status" value="1"/>
</dbReference>
<dbReference type="GO" id="GO:0016746">
    <property type="term" value="F:acyltransferase activity"/>
    <property type="evidence" value="ECO:0007669"/>
    <property type="project" value="UniProtKB-KW"/>
</dbReference>
<sequence>MHIRDHTLKDSATLLKLFHDTVHNINIKDYTQTQIDAWAPDNFDLTRWESRTRNYKIFVAEDNKGIAGFAELDIDGHIDCFYVHHERQGQGVGKLLIEHVEKEALRQNFSRIFAEVSITAKPFFERSGFIVLTEQQAEIRGQKLTNFRMEKLL</sequence>
<dbReference type="PANTHER" id="PTHR43451:SF1">
    <property type="entry name" value="ACETYLTRANSFERASE"/>
    <property type="match status" value="1"/>
</dbReference>
<dbReference type="RefSeq" id="WP_380254520.1">
    <property type="nucleotide sequence ID" value="NZ_JBHUII010000013.1"/>
</dbReference>
<dbReference type="EC" id="2.3.1.-" evidence="2"/>
<keyword evidence="2" id="KW-0012">Acyltransferase</keyword>
<keyword evidence="2" id="KW-0808">Transferase</keyword>
<keyword evidence="3" id="KW-1185">Reference proteome</keyword>
<accession>A0ABW5BQ07</accession>
<dbReference type="Pfam" id="PF13673">
    <property type="entry name" value="Acetyltransf_10"/>
    <property type="match status" value="1"/>
</dbReference>
<dbReference type="EMBL" id="JBHUII010000013">
    <property type="protein sequence ID" value="MFD2207654.1"/>
    <property type="molecule type" value="Genomic_DNA"/>
</dbReference>
<evidence type="ECO:0000313" key="3">
    <source>
        <dbReference type="Proteomes" id="UP001597294"/>
    </source>
</evidence>
<name>A0ABW5BQ07_9PROT</name>
<reference evidence="3" key="1">
    <citation type="journal article" date="2019" name="Int. J. Syst. Evol. Microbiol.">
        <title>The Global Catalogue of Microorganisms (GCM) 10K type strain sequencing project: providing services to taxonomists for standard genome sequencing and annotation.</title>
        <authorList>
            <consortium name="The Broad Institute Genomics Platform"/>
            <consortium name="The Broad Institute Genome Sequencing Center for Infectious Disease"/>
            <person name="Wu L."/>
            <person name="Ma J."/>
        </authorList>
    </citation>
    <scope>NUCLEOTIDE SEQUENCE [LARGE SCALE GENOMIC DNA]</scope>
    <source>
        <strain evidence="3">CGMCC 4.7192</strain>
    </source>
</reference>
<comment type="caution">
    <text evidence="2">The sequence shown here is derived from an EMBL/GenBank/DDBJ whole genome shotgun (WGS) entry which is preliminary data.</text>
</comment>
<dbReference type="CDD" id="cd04301">
    <property type="entry name" value="NAT_SF"/>
    <property type="match status" value="1"/>
</dbReference>
<dbReference type="InterPro" id="IPR000182">
    <property type="entry name" value="GNAT_dom"/>
</dbReference>
<evidence type="ECO:0000259" key="1">
    <source>
        <dbReference type="PROSITE" id="PS51186"/>
    </source>
</evidence>
<evidence type="ECO:0000313" key="2">
    <source>
        <dbReference type="EMBL" id="MFD2207654.1"/>
    </source>
</evidence>
<gene>
    <name evidence="2" type="ORF">ACFSKO_18705</name>
</gene>
<dbReference type="PANTHER" id="PTHR43451">
    <property type="entry name" value="ACETYLTRANSFERASE (GNAT) FAMILY PROTEIN"/>
    <property type="match status" value="1"/>
</dbReference>